<dbReference type="InterPro" id="IPR013525">
    <property type="entry name" value="ABC2_TM"/>
</dbReference>
<evidence type="ECO:0000256" key="5">
    <source>
        <dbReference type="ARBA" id="ARBA00023136"/>
    </source>
</evidence>
<organism evidence="8 9">
    <name type="scientific">Reticulomyxa filosa</name>
    <dbReference type="NCBI Taxonomy" id="46433"/>
    <lineage>
        <taxon>Eukaryota</taxon>
        <taxon>Sar</taxon>
        <taxon>Rhizaria</taxon>
        <taxon>Retaria</taxon>
        <taxon>Foraminifera</taxon>
        <taxon>Monothalamids</taxon>
        <taxon>Reticulomyxidae</taxon>
        <taxon>Reticulomyxa</taxon>
    </lineage>
</organism>
<evidence type="ECO:0000256" key="3">
    <source>
        <dbReference type="ARBA" id="ARBA00022692"/>
    </source>
</evidence>
<sequence length="318" mass="36460">MCEQSNRLIITTLHQPSSEIVDLLDEVYVMAQGEFVYGGDAHSGLVKYISQELQFSIPLHTNLLELFLYHVQMQHFTVEEYHSKWVGYQTSHAQASPLALTHDTVDDETDVLVVSAKPCFVIIIIIYFAIIYYVLFFVSLWLQFTQLLGREVKCFVREPTQWRLRTLLAIVLSLMFSLLWHNLTNNCSDIRNRYGLLFLVISLNVSAAVGISNLTFPQMKVVIEKERKSCEMYYSYMFAFTKSLVVIPPAIIQVIIMTCILYFLIPFNSNIWYVMMVLCLSHLAGDSMGFIIGVVSDTPSVAFQVSHCIDTLYNKQLT</sequence>
<evidence type="ECO:0000256" key="4">
    <source>
        <dbReference type="ARBA" id="ARBA00022989"/>
    </source>
</evidence>
<comment type="caution">
    <text evidence="8">The sequence shown here is derived from an EMBL/GenBank/DDBJ whole genome shotgun (WGS) entry which is preliminary data.</text>
</comment>
<dbReference type="GO" id="GO:0140359">
    <property type="term" value="F:ABC-type transporter activity"/>
    <property type="evidence" value="ECO:0007669"/>
    <property type="project" value="InterPro"/>
</dbReference>
<dbReference type="InterPro" id="IPR050352">
    <property type="entry name" value="ABCG_transporters"/>
</dbReference>
<feature type="transmembrane region" description="Helical" evidence="6">
    <location>
        <begin position="237"/>
        <end position="265"/>
    </location>
</feature>
<dbReference type="Proteomes" id="UP000023152">
    <property type="component" value="Unassembled WGS sequence"/>
</dbReference>
<feature type="transmembrane region" description="Helical" evidence="6">
    <location>
        <begin position="120"/>
        <end position="142"/>
    </location>
</feature>
<gene>
    <name evidence="8" type="ORF">RFI_11701</name>
</gene>
<feature type="transmembrane region" description="Helical" evidence="6">
    <location>
        <begin position="195"/>
        <end position="216"/>
    </location>
</feature>
<keyword evidence="3 6" id="KW-0812">Transmembrane</keyword>
<dbReference type="PANTHER" id="PTHR48041:SF139">
    <property type="entry name" value="PROTEIN SCARLET"/>
    <property type="match status" value="1"/>
</dbReference>
<accession>X6NHI9</accession>
<feature type="transmembrane region" description="Helical" evidence="6">
    <location>
        <begin position="271"/>
        <end position="295"/>
    </location>
</feature>
<dbReference type="Pfam" id="PF01061">
    <property type="entry name" value="ABC2_membrane"/>
    <property type="match status" value="1"/>
</dbReference>
<dbReference type="EMBL" id="ASPP01008536">
    <property type="protein sequence ID" value="ETO25436.1"/>
    <property type="molecule type" value="Genomic_DNA"/>
</dbReference>
<evidence type="ECO:0000256" key="1">
    <source>
        <dbReference type="ARBA" id="ARBA00004141"/>
    </source>
</evidence>
<name>X6NHI9_RETFI</name>
<evidence type="ECO:0000256" key="2">
    <source>
        <dbReference type="ARBA" id="ARBA00022448"/>
    </source>
</evidence>
<feature type="transmembrane region" description="Helical" evidence="6">
    <location>
        <begin position="162"/>
        <end position="183"/>
    </location>
</feature>
<protein>
    <recommendedName>
        <fullName evidence="7">ABC-2 type transporter transmembrane domain-containing protein</fullName>
    </recommendedName>
</protein>
<keyword evidence="2" id="KW-0813">Transport</keyword>
<evidence type="ECO:0000256" key="6">
    <source>
        <dbReference type="SAM" id="Phobius"/>
    </source>
</evidence>
<dbReference type="GO" id="GO:0016020">
    <property type="term" value="C:membrane"/>
    <property type="evidence" value="ECO:0007669"/>
    <property type="project" value="UniProtKB-SubCell"/>
</dbReference>
<reference evidence="8 9" key="1">
    <citation type="journal article" date="2013" name="Curr. Biol.">
        <title>The Genome of the Foraminiferan Reticulomyxa filosa.</title>
        <authorList>
            <person name="Glockner G."/>
            <person name="Hulsmann N."/>
            <person name="Schleicher M."/>
            <person name="Noegel A.A."/>
            <person name="Eichinger L."/>
            <person name="Gallinger C."/>
            <person name="Pawlowski J."/>
            <person name="Sierra R."/>
            <person name="Euteneuer U."/>
            <person name="Pillet L."/>
            <person name="Moustafa A."/>
            <person name="Platzer M."/>
            <person name="Groth M."/>
            <person name="Szafranski K."/>
            <person name="Schliwa M."/>
        </authorList>
    </citation>
    <scope>NUCLEOTIDE SEQUENCE [LARGE SCALE GENOMIC DNA]</scope>
</reference>
<comment type="subcellular location">
    <subcellularLocation>
        <location evidence="1">Membrane</location>
        <topology evidence="1">Multi-pass membrane protein</topology>
    </subcellularLocation>
</comment>
<dbReference type="AlphaFoldDB" id="X6NHI9"/>
<evidence type="ECO:0000313" key="9">
    <source>
        <dbReference type="Proteomes" id="UP000023152"/>
    </source>
</evidence>
<dbReference type="OrthoDB" id="66620at2759"/>
<evidence type="ECO:0000313" key="8">
    <source>
        <dbReference type="EMBL" id="ETO25436.1"/>
    </source>
</evidence>
<evidence type="ECO:0000259" key="7">
    <source>
        <dbReference type="Pfam" id="PF01061"/>
    </source>
</evidence>
<dbReference type="PANTHER" id="PTHR48041">
    <property type="entry name" value="ABC TRANSPORTER G FAMILY MEMBER 28"/>
    <property type="match status" value="1"/>
</dbReference>
<proteinExistence type="predicted"/>
<feature type="domain" description="ABC-2 type transporter transmembrane" evidence="7">
    <location>
        <begin position="143"/>
        <end position="306"/>
    </location>
</feature>
<keyword evidence="5 6" id="KW-0472">Membrane</keyword>
<keyword evidence="9" id="KW-1185">Reference proteome</keyword>
<keyword evidence="4 6" id="KW-1133">Transmembrane helix</keyword>